<gene>
    <name evidence="1" type="ORF">ARMGADRAFT_733000</name>
</gene>
<keyword evidence="2" id="KW-1185">Reference proteome</keyword>
<dbReference type="Proteomes" id="UP000217790">
    <property type="component" value="Unassembled WGS sequence"/>
</dbReference>
<accession>A0A2H3D4M1</accession>
<name>A0A2H3D4M1_ARMGA</name>
<proteinExistence type="predicted"/>
<reference evidence="2" key="1">
    <citation type="journal article" date="2017" name="Nat. Ecol. Evol.">
        <title>Genome expansion and lineage-specific genetic innovations in the forest pathogenic fungi Armillaria.</title>
        <authorList>
            <person name="Sipos G."/>
            <person name="Prasanna A.N."/>
            <person name="Walter M.C."/>
            <person name="O'Connor E."/>
            <person name="Balint B."/>
            <person name="Krizsan K."/>
            <person name="Kiss B."/>
            <person name="Hess J."/>
            <person name="Varga T."/>
            <person name="Slot J."/>
            <person name="Riley R."/>
            <person name="Boka B."/>
            <person name="Rigling D."/>
            <person name="Barry K."/>
            <person name="Lee J."/>
            <person name="Mihaltcheva S."/>
            <person name="LaButti K."/>
            <person name="Lipzen A."/>
            <person name="Waldron R."/>
            <person name="Moloney N.M."/>
            <person name="Sperisen C."/>
            <person name="Kredics L."/>
            <person name="Vagvoelgyi C."/>
            <person name="Patrignani A."/>
            <person name="Fitzpatrick D."/>
            <person name="Nagy I."/>
            <person name="Doyle S."/>
            <person name="Anderson J.B."/>
            <person name="Grigoriev I.V."/>
            <person name="Gueldener U."/>
            <person name="Muensterkoetter M."/>
            <person name="Nagy L.G."/>
        </authorList>
    </citation>
    <scope>NUCLEOTIDE SEQUENCE [LARGE SCALE GENOMIC DNA]</scope>
    <source>
        <strain evidence="2">Ar21-2</strain>
    </source>
</reference>
<dbReference type="EMBL" id="KZ293717">
    <property type="protein sequence ID" value="PBK82446.1"/>
    <property type="molecule type" value="Genomic_DNA"/>
</dbReference>
<organism evidence="1 2">
    <name type="scientific">Armillaria gallica</name>
    <name type="common">Bulbous honey fungus</name>
    <name type="synonym">Armillaria bulbosa</name>
    <dbReference type="NCBI Taxonomy" id="47427"/>
    <lineage>
        <taxon>Eukaryota</taxon>
        <taxon>Fungi</taxon>
        <taxon>Dikarya</taxon>
        <taxon>Basidiomycota</taxon>
        <taxon>Agaricomycotina</taxon>
        <taxon>Agaricomycetes</taxon>
        <taxon>Agaricomycetidae</taxon>
        <taxon>Agaricales</taxon>
        <taxon>Marasmiineae</taxon>
        <taxon>Physalacriaceae</taxon>
        <taxon>Armillaria</taxon>
    </lineage>
</organism>
<evidence type="ECO:0000313" key="1">
    <source>
        <dbReference type="EMBL" id="PBK82446.1"/>
    </source>
</evidence>
<dbReference type="InParanoid" id="A0A2H3D4M1"/>
<sequence length="122" mass="13112">MFLDSQAQLLQESAAKPGYPGMVADTGKWLCDKRKINATAPWTTTTTIMEEAATSIPAISSLAIHDFTKGPEPATMTRAPSFPSLLYTNGRTVPAPLPVPTTGHHLDMKLLDKIVEDSIGAF</sequence>
<evidence type="ECO:0000313" key="2">
    <source>
        <dbReference type="Proteomes" id="UP000217790"/>
    </source>
</evidence>
<dbReference type="OrthoDB" id="3067876at2759"/>
<dbReference type="AlphaFoldDB" id="A0A2H3D4M1"/>
<protein>
    <submittedName>
        <fullName evidence="1">Uncharacterized protein</fullName>
    </submittedName>
</protein>